<accession>A0ABQ1SJN3</accession>
<evidence type="ECO:0000259" key="1">
    <source>
        <dbReference type="SMART" id="SM00089"/>
    </source>
</evidence>
<name>A0ABQ1SJN3_9FLAO</name>
<dbReference type="SUPFAM" id="SSF49299">
    <property type="entry name" value="PKD domain"/>
    <property type="match status" value="1"/>
</dbReference>
<dbReference type="InterPro" id="IPR035986">
    <property type="entry name" value="PKD_dom_sf"/>
</dbReference>
<dbReference type="Gene3D" id="2.60.120.260">
    <property type="entry name" value="Galactose-binding domain-like"/>
    <property type="match status" value="2"/>
</dbReference>
<comment type="caution">
    <text evidence="2">The sequence shown here is derived from an EMBL/GenBank/DDBJ whole genome shotgun (WGS) entry which is preliminary data.</text>
</comment>
<keyword evidence="3" id="KW-1185">Reference proteome</keyword>
<gene>
    <name evidence="2" type="ORF">GCM10010832_20420</name>
</gene>
<dbReference type="Gene3D" id="2.60.40.10">
    <property type="entry name" value="Immunoglobulins"/>
    <property type="match status" value="1"/>
</dbReference>
<evidence type="ECO:0000313" key="2">
    <source>
        <dbReference type="EMBL" id="GGE40174.1"/>
    </source>
</evidence>
<dbReference type="InterPro" id="IPR013783">
    <property type="entry name" value="Ig-like_fold"/>
</dbReference>
<dbReference type="SUPFAM" id="SSF49785">
    <property type="entry name" value="Galactose-binding domain-like"/>
    <property type="match status" value="1"/>
</dbReference>
<protein>
    <recommendedName>
        <fullName evidence="1">PKD/Chitinase domain-containing protein</fullName>
    </recommendedName>
</protein>
<dbReference type="RefSeq" id="WP_188459032.1">
    <property type="nucleotide sequence ID" value="NZ_BMGM01000009.1"/>
</dbReference>
<sequence length="680" mass="73431">MKLIQKISFLLVGLLILNGCEEDDGLTDVNMASPQNVDAEFSIKRDNSGEVTIIPIAEGADSFVLDFGDGSEVSEEIENGERLTHVYPEGIYDVTITAKNFAGDEAVATKNLVVSFDPPENLEVNVEISSSDPLSVSVSATADNAIGFDMTFGEIEDEEPIFVLAGEVGTYTYSSVGTFLITVEALSGGEATTVYTEEVTITDPFLLPITFESETVNYNFNNFGGGEGDGVAIVDNLNPNEINDSDKVGSYTKVSGSETWAGTSALLNENIDFSSTTSIAVDVWSPQAGIPVLFKIEQEGNPDVFVEATQNTTVANQWETLTFTLPEANQNDFSILALFFNFDTSGTGETYYFDNIRLTNPVLLGLPLDFEEDPTSYSFTEFGGAPTEVVANPDASGINNSASVAKTSKANGSETWAGSFIDIDIPIDLSISSTLKLKVWSPTENNQVILKLENPDTGAEAEVTQTLATANEWVEVEFDFSEADVNEEWTRIVYFFNFGIQGSGLDYYFDDLAYVTSADNDLIGTWKLAEEGGALGVGPSVGDVSWFACDAACVAERACYYDDTYVFSANGDFSNNFGTNNETWVEEWQTGSPDSCGEPVAPHDGSNPATYVFDAQNNTITLNGEGAFIGLAKAVNEGELPNVAVPNEVTYTVSFESPTEMDVYIESGSGVFWQYKLVKQ</sequence>
<organism evidence="2 3">
    <name type="scientific">Psychroflexus planctonicus</name>
    <dbReference type="NCBI Taxonomy" id="1526575"/>
    <lineage>
        <taxon>Bacteria</taxon>
        <taxon>Pseudomonadati</taxon>
        <taxon>Bacteroidota</taxon>
        <taxon>Flavobacteriia</taxon>
        <taxon>Flavobacteriales</taxon>
        <taxon>Flavobacteriaceae</taxon>
        <taxon>Psychroflexus</taxon>
    </lineage>
</organism>
<feature type="domain" description="PKD/Chitinase" evidence="1">
    <location>
        <begin position="38"/>
        <end position="117"/>
    </location>
</feature>
<dbReference type="EMBL" id="BMGM01000009">
    <property type="protein sequence ID" value="GGE40174.1"/>
    <property type="molecule type" value="Genomic_DNA"/>
</dbReference>
<dbReference type="Proteomes" id="UP000599179">
    <property type="component" value="Unassembled WGS sequence"/>
</dbReference>
<dbReference type="InterPro" id="IPR022409">
    <property type="entry name" value="PKD/Chitinase_dom"/>
</dbReference>
<reference evidence="3" key="1">
    <citation type="journal article" date="2019" name="Int. J. Syst. Evol. Microbiol.">
        <title>The Global Catalogue of Microorganisms (GCM) 10K type strain sequencing project: providing services to taxonomists for standard genome sequencing and annotation.</title>
        <authorList>
            <consortium name="The Broad Institute Genomics Platform"/>
            <consortium name="The Broad Institute Genome Sequencing Center for Infectious Disease"/>
            <person name="Wu L."/>
            <person name="Ma J."/>
        </authorList>
    </citation>
    <scope>NUCLEOTIDE SEQUENCE [LARGE SCALE GENOMIC DNA]</scope>
    <source>
        <strain evidence="3">CGMCC 1.12931</strain>
    </source>
</reference>
<proteinExistence type="predicted"/>
<dbReference type="InterPro" id="IPR008979">
    <property type="entry name" value="Galactose-bd-like_sf"/>
</dbReference>
<dbReference type="SMART" id="SM00089">
    <property type="entry name" value="PKD"/>
    <property type="match status" value="2"/>
</dbReference>
<evidence type="ECO:0000313" key="3">
    <source>
        <dbReference type="Proteomes" id="UP000599179"/>
    </source>
</evidence>
<feature type="domain" description="PKD/Chitinase" evidence="1">
    <location>
        <begin position="121"/>
        <end position="204"/>
    </location>
</feature>